<evidence type="ECO:0000313" key="2">
    <source>
        <dbReference type="Proteomes" id="UP000214588"/>
    </source>
</evidence>
<reference evidence="1 2" key="1">
    <citation type="submission" date="2017-06" db="EMBL/GenBank/DDBJ databases">
        <title>Draft Genome Sequence of Natranaerobius trueperi halophilic, alkalithermophilic bacteria from soda lakes.</title>
        <authorList>
            <person name="Zhao B."/>
        </authorList>
    </citation>
    <scope>NUCLEOTIDE SEQUENCE [LARGE SCALE GENOMIC DNA]</scope>
    <source>
        <strain evidence="1 2">DSM 18760</strain>
    </source>
</reference>
<gene>
    <name evidence="1" type="ORF">CDO51_06610</name>
</gene>
<organism evidence="1 2">
    <name type="scientific">Natranaerobius trueperi</name>
    <dbReference type="NCBI Taxonomy" id="759412"/>
    <lineage>
        <taxon>Bacteria</taxon>
        <taxon>Bacillati</taxon>
        <taxon>Bacillota</taxon>
        <taxon>Clostridia</taxon>
        <taxon>Natranaerobiales</taxon>
        <taxon>Natranaerobiaceae</taxon>
        <taxon>Natranaerobius</taxon>
    </lineage>
</organism>
<dbReference type="OrthoDB" id="9890652at2"/>
<dbReference type="AlphaFoldDB" id="A0A226C062"/>
<evidence type="ECO:0000313" key="1">
    <source>
        <dbReference type="EMBL" id="OWZ83760.1"/>
    </source>
</evidence>
<comment type="caution">
    <text evidence="1">The sequence shown here is derived from an EMBL/GenBank/DDBJ whole genome shotgun (WGS) entry which is preliminary data.</text>
</comment>
<accession>A0A226C062</accession>
<dbReference type="RefSeq" id="WP_089023510.1">
    <property type="nucleotide sequence ID" value="NZ_NIQC01000012.1"/>
</dbReference>
<dbReference type="Proteomes" id="UP000214588">
    <property type="component" value="Unassembled WGS sequence"/>
</dbReference>
<protein>
    <submittedName>
        <fullName evidence="1">Uncharacterized protein</fullName>
    </submittedName>
</protein>
<keyword evidence="2" id="KW-1185">Reference proteome</keyword>
<proteinExistence type="predicted"/>
<sequence length="92" mass="10949">MFFNIKKTDKIAAIKDVIEEHLEIEKQKIILEWLDRKIANYACENTLCYHCLTKMKYGGYIIDKKSKRRSDGKLEKVPSYLFCPKCSYKEHL</sequence>
<dbReference type="EMBL" id="NIQC01000012">
    <property type="protein sequence ID" value="OWZ83760.1"/>
    <property type="molecule type" value="Genomic_DNA"/>
</dbReference>
<name>A0A226C062_9FIRM</name>